<dbReference type="EMBL" id="AZAJ01000001">
    <property type="protein sequence ID" value="ETA69166.1"/>
    <property type="molecule type" value="Genomic_DNA"/>
</dbReference>
<dbReference type="GO" id="GO:0030246">
    <property type="term" value="F:carbohydrate binding"/>
    <property type="evidence" value="ECO:0007669"/>
    <property type="project" value="InterPro"/>
</dbReference>
<dbReference type="InterPro" id="IPR008965">
    <property type="entry name" value="CBM2/CBM3_carb-bd_dom_sf"/>
</dbReference>
<sequence>MNVNKMKGFAESAAFLLIFSACILIGIGSAAATATVTVDDSAAQALSPGDTFDVVVTLDSDGSIVSTLGVELMYDSTVLDVVSITQNGLFGATANVDYIPDPANGDDDAGTIYYALSGTTAEAKNGDFITVEFTVLPAVADGAYPLELSMVDLLYGATEVPYSAVDGTATVGDEVVEDEYPEVYVSPSTTNVDAGDTFEVKIKLDSMGEDVSTMEISLAYDSDALTVLGITQNGLFGAVENVDYIVVPGSGDDGSGLIMYGLAGTISEPKVGDFITIEFEAASTADGSYSLDLMDVELLDGSNEVPDVIVTGGSVDVTTVPAIPPIADITSHTSGETLSQIEIISVEDDSGDDDVVSATFEIFADLDGDCNADDVGEDWSVLGVDTNGTDGWSVVFDSTTVPDGNYLIKATIDDGQDTSFEIICVTVYNPAGILLKPGWNFISVPEALENPAVADVLTDFDSTVIDAVFYDDLSSGVNTMVIPTEFEPLKGYWIHNAMDEDVIILETYIQKSTTVPATPATLQLYPGWNAIGHTALEAQSADIALMAIGDDCLKVMGPWVPSANNYAYIGLNIEDGSSLTGNFVTIYDFQMDAYEGFYVLVQEECLLG</sequence>
<dbReference type="InterPro" id="IPR002102">
    <property type="entry name" value="Cohesin_dom"/>
</dbReference>
<comment type="caution">
    <text evidence="2">The sequence shown here is derived from an EMBL/GenBank/DDBJ whole genome shotgun (WGS) entry which is preliminary data.</text>
</comment>
<dbReference type="Proteomes" id="UP000019483">
    <property type="component" value="Unassembled WGS sequence"/>
</dbReference>
<dbReference type="GO" id="GO:0000272">
    <property type="term" value="P:polysaccharide catabolic process"/>
    <property type="evidence" value="ECO:0007669"/>
    <property type="project" value="InterPro"/>
</dbReference>
<evidence type="ECO:0000313" key="2">
    <source>
        <dbReference type="EMBL" id="ETA69166.1"/>
    </source>
</evidence>
<feature type="domain" description="Cohesin" evidence="1">
    <location>
        <begin position="187"/>
        <end position="315"/>
    </location>
</feature>
<dbReference type="Gene3D" id="2.60.40.680">
    <property type="match status" value="2"/>
</dbReference>
<reference evidence="2 3" key="1">
    <citation type="submission" date="2013-08" db="EMBL/GenBank/DDBJ databases">
        <authorList>
            <consortium name="DOE Joint Genome Institute"/>
            <person name="Eisen J."/>
            <person name="Huntemann M."/>
            <person name="Han J."/>
            <person name="Chen A."/>
            <person name="Kyrpides N."/>
            <person name="Mavromatis K."/>
            <person name="Markowitz V."/>
            <person name="Palaniappan K."/>
            <person name="Ivanova N."/>
            <person name="Schaumberg A."/>
            <person name="Pati A."/>
            <person name="Liolios K."/>
            <person name="Nordberg H.P."/>
            <person name="Cantor M.N."/>
            <person name="Hua S.X."/>
            <person name="Woyke T."/>
        </authorList>
    </citation>
    <scope>NUCLEOTIDE SEQUENCE [LARGE SCALE GENOMIC DNA]</scope>
    <source>
        <strain evidence="2 3">DSM 2278</strain>
    </source>
</reference>
<dbReference type="STRING" id="1090322.MettiDRAFT_2660"/>
<proteinExistence type="predicted"/>
<protein>
    <submittedName>
        <fullName evidence="2">Cohesin domain-containing protein</fullName>
    </submittedName>
</protein>
<accession>W9E0M7</accession>
<dbReference type="Pfam" id="PF00963">
    <property type="entry name" value="Cohesin"/>
    <property type="match status" value="2"/>
</dbReference>
<evidence type="ECO:0000259" key="1">
    <source>
        <dbReference type="Pfam" id="PF00963"/>
    </source>
</evidence>
<dbReference type="AlphaFoldDB" id="W9E0M7"/>
<dbReference type="PROSITE" id="PS51257">
    <property type="entry name" value="PROKAR_LIPOPROTEIN"/>
    <property type="match status" value="1"/>
</dbReference>
<dbReference type="CDD" id="cd08547">
    <property type="entry name" value="Type_II_cohesin"/>
    <property type="match status" value="2"/>
</dbReference>
<evidence type="ECO:0000313" key="3">
    <source>
        <dbReference type="Proteomes" id="UP000019483"/>
    </source>
</evidence>
<name>W9E0M7_METTI</name>
<dbReference type="OrthoDB" id="125485at2157"/>
<keyword evidence="3" id="KW-1185">Reference proteome</keyword>
<dbReference type="RefSeq" id="WP_023846298.1">
    <property type="nucleotide sequence ID" value="NZ_AZAJ01000001.1"/>
</dbReference>
<organism evidence="2 3">
    <name type="scientific">Methanolobus tindarius DSM 2278</name>
    <dbReference type="NCBI Taxonomy" id="1090322"/>
    <lineage>
        <taxon>Archaea</taxon>
        <taxon>Methanobacteriati</taxon>
        <taxon>Methanobacteriota</taxon>
        <taxon>Stenosarchaea group</taxon>
        <taxon>Methanomicrobia</taxon>
        <taxon>Methanosarcinales</taxon>
        <taxon>Methanosarcinaceae</taxon>
        <taxon>Methanolobus</taxon>
    </lineage>
</organism>
<dbReference type="SUPFAM" id="SSF49384">
    <property type="entry name" value="Carbohydrate-binding domain"/>
    <property type="match status" value="2"/>
</dbReference>
<feature type="domain" description="Cohesin" evidence="1">
    <location>
        <begin position="37"/>
        <end position="171"/>
    </location>
</feature>
<gene>
    <name evidence="2" type="ORF">MettiDRAFT_2660</name>
</gene>